<proteinExistence type="evidence at transcript level"/>
<sequence length="202" mass="20494">MKIAATFAALASATEWQGQSLSSTCGAIATVDAGDSPVNATCTFSTGAYNTNFVSVGGVFWTSGSTFTSFDGIFDGKSVEVLVFFEQSLNADGDLDNSTCGEAADITVSCSDNGSADSTANLIGNFAFAPDNNSFQVPVANADASFAVDLSAFGALANQTCNGAAMTTSGSSIACAFDGVADVAYFGFNSEVRPENPNSIFA</sequence>
<organism evidence="1">
    <name type="scientific">Oikopleura dioica</name>
    <name type="common">Tunicate</name>
    <dbReference type="NCBI Taxonomy" id="34765"/>
    <lineage>
        <taxon>Eukaryota</taxon>
        <taxon>Metazoa</taxon>
        <taxon>Chordata</taxon>
        <taxon>Tunicata</taxon>
        <taxon>Appendicularia</taxon>
        <taxon>Copelata</taxon>
        <taxon>Oikopleuridae</taxon>
        <taxon>Oikopleura</taxon>
    </lineage>
</organism>
<reference evidence="1" key="1">
    <citation type="journal article" date="2001" name="Dev. Biol.">
        <title>Diverse genes expressed in distinct regions of the trunk epithelium define a monolayer cellular template for construction of the oikopleurid house.</title>
        <authorList>
            <person name="Thompson E.M."/>
            <person name="Kallesoe T."/>
            <person name="Spada F."/>
        </authorList>
    </citation>
    <scope>NUCLEOTIDE SEQUENCE</scope>
</reference>
<dbReference type="AlphaFoldDB" id="Q95PP2"/>
<accession>Q95PP2</accession>
<name>Q95PP2_OIKDI</name>
<dbReference type="EMBL" id="AJ310636">
    <property type="protein sequence ID" value="CAC83966.1"/>
    <property type="molecule type" value="mRNA"/>
</dbReference>
<evidence type="ECO:0000313" key="1">
    <source>
        <dbReference type="EMBL" id="CAC83966.1"/>
    </source>
</evidence>
<protein>
    <submittedName>
        <fullName evidence="1">Oikosin 7C protein</fullName>
    </submittedName>
</protein>